<accession>A0A0L7R9P8</accession>
<proteinExistence type="predicted"/>
<dbReference type="EMBL" id="KQ414627">
    <property type="protein sequence ID" value="KOC67481.1"/>
    <property type="molecule type" value="Genomic_DNA"/>
</dbReference>
<name>A0A0L7R9P8_9HYME</name>
<organism evidence="1 2">
    <name type="scientific">Habropoda laboriosa</name>
    <dbReference type="NCBI Taxonomy" id="597456"/>
    <lineage>
        <taxon>Eukaryota</taxon>
        <taxon>Metazoa</taxon>
        <taxon>Ecdysozoa</taxon>
        <taxon>Arthropoda</taxon>
        <taxon>Hexapoda</taxon>
        <taxon>Insecta</taxon>
        <taxon>Pterygota</taxon>
        <taxon>Neoptera</taxon>
        <taxon>Endopterygota</taxon>
        <taxon>Hymenoptera</taxon>
        <taxon>Apocrita</taxon>
        <taxon>Aculeata</taxon>
        <taxon>Apoidea</taxon>
        <taxon>Anthophila</taxon>
        <taxon>Apidae</taxon>
        <taxon>Habropoda</taxon>
    </lineage>
</organism>
<reference evidence="1 2" key="1">
    <citation type="submission" date="2015-07" db="EMBL/GenBank/DDBJ databases">
        <title>The genome of Habropoda laboriosa.</title>
        <authorList>
            <person name="Pan H."/>
            <person name="Kapheim K."/>
        </authorList>
    </citation>
    <scope>NUCLEOTIDE SEQUENCE [LARGE SCALE GENOMIC DNA]</scope>
    <source>
        <strain evidence="1">0110345459</strain>
    </source>
</reference>
<evidence type="ECO:0000313" key="2">
    <source>
        <dbReference type="Proteomes" id="UP000053825"/>
    </source>
</evidence>
<protein>
    <submittedName>
        <fullName evidence="1">Uncharacterized protein</fullName>
    </submittedName>
</protein>
<sequence length="114" mass="13242">MDYTGNRFVIRFLAVQRSEFRFDKVPTFRRTLSRFRPATFFKSSTFHSPLRRSSANNSGYFETSSRPRGVLSTESITAFFFSLRQVLYRLSFVTILLEIPFSLSPNAAFSSTRD</sequence>
<dbReference type="AlphaFoldDB" id="A0A0L7R9P8"/>
<keyword evidence="2" id="KW-1185">Reference proteome</keyword>
<dbReference type="Proteomes" id="UP000053825">
    <property type="component" value="Unassembled WGS sequence"/>
</dbReference>
<evidence type="ECO:0000313" key="1">
    <source>
        <dbReference type="EMBL" id="KOC67481.1"/>
    </source>
</evidence>
<gene>
    <name evidence="1" type="ORF">WH47_11660</name>
</gene>